<evidence type="ECO:0000313" key="2">
    <source>
        <dbReference type="Proteomes" id="UP000033618"/>
    </source>
</evidence>
<proteinExistence type="predicted"/>
<organism evidence="1 2">
    <name type="scientific">Robbsia andropogonis</name>
    <dbReference type="NCBI Taxonomy" id="28092"/>
    <lineage>
        <taxon>Bacteria</taxon>
        <taxon>Pseudomonadati</taxon>
        <taxon>Pseudomonadota</taxon>
        <taxon>Betaproteobacteria</taxon>
        <taxon>Burkholderiales</taxon>
        <taxon>Burkholderiaceae</taxon>
        <taxon>Robbsia</taxon>
    </lineage>
</organism>
<dbReference type="Proteomes" id="UP000033618">
    <property type="component" value="Unassembled WGS sequence"/>
</dbReference>
<protein>
    <submittedName>
        <fullName evidence="1">Uncharacterized protein</fullName>
    </submittedName>
</protein>
<dbReference type="AlphaFoldDB" id="A0A0F5K4J3"/>
<accession>A0A0F5K4J3</accession>
<keyword evidence="2" id="KW-1185">Reference proteome</keyword>
<dbReference type="EMBL" id="LAQU01000002">
    <property type="protein sequence ID" value="KKB64865.1"/>
    <property type="molecule type" value="Genomic_DNA"/>
</dbReference>
<sequence>MHRSNRDNAIKWNCEIVTFPLLCIAWISYHGHTGTMVAAGTDRWMPAYFDTLQARFARAWQHEVIAA</sequence>
<dbReference type="STRING" id="28092.WM40_02320"/>
<gene>
    <name evidence="1" type="ORF">WM40_02320</name>
</gene>
<name>A0A0F5K4J3_9BURK</name>
<reference evidence="1 2" key="1">
    <citation type="submission" date="2015-03" db="EMBL/GenBank/DDBJ databases">
        <title>Draft Genome Sequence of Burkholderia andropogonis type strain ICMP2807, isolated from Sorghum bicolor.</title>
        <authorList>
            <person name="Lopes-Santos L."/>
            <person name="Castro D.B."/>
            <person name="Ottoboni L.M."/>
            <person name="Park D."/>
            <person name="Weirc B.S."/>
            <person name="Destefano S.A."/>
        </authorList>
    </citation>
    <scope>NUCLEOTIDE SEQUENCE [LARGE SCALE GENOMIC DNA]</scope>
    <source>
        <strain evidence="1 2">ICMP2807</strain>
    </source>
</reference>
<evidence type="ECO:0000313" key="1">
    <source>
        <dbReference type="EMBL" id="KKB64865.1"/>
    </source>
</evidence>
<comment type="caution">
    <text evidence="1">The sequence shown here is derived from an EMBL/GenBank/DDBJ whole genome shotgun (WGS) entry which is preliminary data.</text>
</comment>